<comment type="caution">
    <text evidence="5">The sequence shown here is derived from an EMBL/GenBank/DDBJ whole genome shotgun (WGS) entry which is preliminary data.</text>
</comment>
<dbReference type="Gene3D" id="3.30.70.920">
    <property type="match status" value="1"/>
</dbReference>
<protein>
    <submittedName>
        <fullName evidence="5">Lrp/AsnC family transcriptional regulator</fullName>
    </submittedName>
</protein>
<dbReference type="CDD" id="cd00090">
    <property type="entry name" value="HTH_ARSR"/>
    <property type="match status" value="1"/>
</dbReference>
<accession>A0ABN2VYY8</accession>
<dbReference type="SUPFAM" id="SSF46785">
    <property type="entry name" value="Winged helix' DNA-binding domain"/>
    <property type="match status" value="1"/>
</dbReference>
<evidence type="ECO:0000256" key="3">
    <source>
        <dbReference type="ARBA" id="ARBA00023163"/>
    </source>
</evidence>
<evidence type="ECO:0000313" key="6">
    <source>
        <dbReference type="Proteomes" id="UP001500016"/>
    </source>
</evidence>
<feature type="domain" description="HTH asnC-type" evidence="4">
    <location>
        <begin position="5"/>
        <end position="71"/>
    </location>
</feature>
<dbReference type="PROSITE" id="PS00519">
    <property type="entry name" value="HTH_ASNC_1"/>
    <property type="match status" value="1"/>
</dbReference>
<dbReference type="PRINTS" id="PR00033">
    <property type="entry name" value="HTHASNC"/>
</dbReference>
<dbReference type="RefSeq" id="WP_344528449.1">
    <property type="nucleotide sequence ID" value="NZ_BAAAPE010000007.1"/>
</dbReference>
<dbReference type="InterPro" id="IPR011991">
    <property type="entry name" value="ArsR-like_HTH"/>
</dbReference>
<organism evidence="5 6">
    <name type="scientific">Streptomyces albiaxialis</name>
    <dbReference type="NCBI Taxonomy" id="329523"/>
    <lineage>
        <taxon>Bacteria</taxon>
        <taxon>Bacillati</taxon>
        <taxon>Actinomycetota</taxon>
        <taxon>Actinomycetes</taxon>
        <taxon>Kitasatosporales</taxon>
        <taxon>Streptomycetaceae</taxon>
        <taxon>Streptomyces</taxon>
    </lineage>
</organism>
<dbReference type="PROSITE" id="PS50956">
    <property type="entry name" value="HTH_ASNC_2"/>
    <property type="match status" value="1"/>
</dbReference>
<dbReference type="PANTHER" id="PTHR30154">
    <property type="entry name" value="LEUCINE-RESPONSIVE REGULATORY PROTEIN"/>
    <property type="match status" value="1"/>
</dbReference>
<sequence length="159" mass="17878">MTRHVDDVDREILREMARDGRQTVRALARTVGLSEPSVRERLQRLERDGVITGYHAALDPGSVEADTAAYVALRYEHSSESKKRVTERLRDEPAVLELHEVAGEDCYWLKVRTSGTEDLADTLDRIRSIPSVTGTKTTIVLRTVFERPLRPDGPPAEGK</sequence>
<dbReference type="EMBL" id="BAAAPE010000007">
    <property type="protein sequence ID" value="GAA2076722.1"/>
    <property type="molecule type" value="Genomic_DNA"/>
</dbReference>
<keyword evidence="2" id="KW-0238">DNA-binding</keyword>
<reference evidence="5 6" key="1">
    <citation type="journal article" date="2019" name="Int. J. Syst. Evol. Microbiol.">
        <title>The Global Catalogue of Microorganisms (GCM) 10K type strain sequencing project: providing services to taxonomists for standard genome sequencing and annotation.</title>
        <authorList>
            <consortium name="The Broad Institute Genomics Platform"/>
            <consortium name="The Broad Institute Genome Sequencing Center for Infectious Disease"/>
            <person name="Wu L."/>
            <person name="Ma J."/>
        </authorList>
    </citation>
    <scope>NUCLEOTIDE SEQUENCE [LARGE SCALE GENOMIC DNA]</scope>
    <source>
        <strain evidence="5 6">JCM 15478</strain>
    </source>
</reference>
<dbReference type="InterPro" id="IPR036390">
    <property type="entry name" value="WH_DNA-bd_sf"/>
</dbReference>
<dbReference type="Pfam" id="PF01037">
    <property type="entry name" value="AsnC_trans_reg"/>
    <property type="match status" value="1"/>
</dbReference>
<evidence type="ECO:0000256" key="1">
    <source>
        <dbReference type="ARBA" id="ARBA00023015"/>
    </source>
</evidence>
<evidence type="ECO:0000313" key="5">
    <source>
        <dbReference type="EMBL" id="GAA2076722.1"/>
    </source>
</evidence>
<dbReference type="InterPro" id="IPR019888">
    <property type="entry name" value="Tscrpt_reg_AsnC-like"/>
</dbReference>
<evidence type="ECO:0000259" key="4">
    <source>
        <dbReference type="PROSITE" id="PS50956"/>
    </source>
</evidence>
<keyword evidence="6" id="KW-1185">Reference proteome</keyword>
<dbReference type="Pfam" id="PF13412">
    <property type="entry name" value="HTH_24"/>
    <property type="match status" value="1"/>
</dbReference>
<dbReference type="Proteomes" id="UP001500016">
    <property type="component" value="Unassembled WGS sequence"/>
</dbReference>
<dbReference type="InterPro" id="IPR036388">
    <property type="entry name" value="WH-like_DNA-bd_sf"/>
</dbReference>
<evidence type="ECO:0000256" key="2">
    <source>
        <dbReference type="ARBA" id="ARBA00023125"/>
    </source>
</evidence>
<dbReference type="InterPro" id="IPR019887">
    <property type="entry name" value="Tscrpt_reg_AsnC/Lrp_C"/>
</dbReference>
<dbReference type="PANTHER" id="PTHR30154:SF53">
    <property type="entry name" value="HTH-TYPE TRANSCRIPTIONAL REGULATOR LRPC"/>
    <property type="match status" value="1"/>
</dbReference>
<proteinExistence type="predicted"/>
<dbReference type="InterPro" id="IPR000485">
    <property type="entry name" value="AsnC-type_HTH_dom"/>
</dbReference>
<dbReference type="InterPro" id="IPR019885">
    <property type="entry name" value="Tscrpt_reg_HTH_AsnC-type_CS"/>
</dbReference>
<keyword evidence="1" id="KW-0805">Transcription regulation</keyword>
<dbReference type="SUPFAM" id="SSF54909">
    <property type="entry name" value="Dimeric alpha+beta barrel"/>
    <property type="match status" value="1"/>
</dbReference>
<name>A0ABN2VYY8_9ACTN</name>
<dbReference type="SMART" id="SM00344">
    <property type="entry name" value="HTH_ASNC"/>
    <property type="match status" value="1"/>
</dbReference>
<gene>
    <name evidence="5" type="ORF">GCM10009801_32430</name>
</gene>
<dbReference type="Gene3D" id="1.10.10.10">
    <property type="entry name" value="Winged helix-like DNA-binding domain superfamily/Winged helix DNA-binding domain"/>
    <property type="match status" value="1"/>
</dbReference>
<keyword evidence="3" id="KW-0804">Transcription</keyword>
<dbReference type="InterPro" id="IPR011008">
    <property type="entry name" value="Dimeric_a/b-barrel"/>
</dbReference>